<proteinExistence type="predicted"/>
<protein>
    <submittedName>
        <fullName evidence="1">Uncharacterized protein</fullName>
    </submittedName>
</protein>
<evidence type="ECO:0000313" key="2">
    <source>
        <dbReference type="Proteomes" id="UP001151752"/>
    </source>
</evidence>
<comment type="caution">
    <text evidence="1">The sequence shown here is derived from an EMBL/GenBank/DDBJ whole genome shotgun (WGS) entry which is preliminary data.</text>
</comment>
<accession>A0A9Q1A8X1</accession>
<reference evidence="1" key="1">
    <citation type="submission" date="2022-11" db="EMBL/GenBank/DDBJ databases">
        <authorList>
            <person name="Hyden B.L."/>
            <person name="Feng K."/>
            <person name="Yates T."/>
            <person name="Jawdy S."/>
            <person name="Smart L.B."/>
            <person name="Muchero W."/>
        </authorList>
    </citation>
    <scope>NUCLEOTIDE SEQUENCE</scope>
    <source>
        <tissue evidence="1">Shoot tip</tissue>
    </source>
</reference>
<dbReference type="Proteomes" id="UP001151752">
    <property type="component" value="Chromosome 19"/>
</dbReference>
<dbReference type="EMBL" id="JAPFFM010000005">
    <property type="protein sequence ID" value="KAJ6762209.1"/>
    <property type="molecule type" value="Genomic_DNA"/>
</dbReference>
<reference evidence="1" key="2">
    <citation type="journal article" date="2023" name="Int. J. Mol. Sci.">
        <title>De Novo Assembly and Annotation of 11 Diverse Shrub Willow (Salix) Genomes Reveals Novel Gene Organization in Sex-Linked Regions.</title>
        <authorList>
            <person name="Hyden B."/>
            <person name="Feng K."/>
            <person name="Yates T.B."/>
            <person name="Jawdy S."/>
            <person name="Cereghino C."/>
            <person name="Smart L.B."/>
            <person name="Muchero W."/>
        </authorList>
    </citation>
    <scope>NUCLEOTIDE SEQUENCE</scope>
    <source>
        <tissue evidence="1">Shoot tip</tissue>
    </source>
</reference>
<dbReference type="AlphaFoldDB" id="A0A9Q1A8X1"/>
<keyword evidence="2" id="KW-1185">Reference proteome</keyword>
<gene>
    <name evidence="1" type="ORF">OIU74_024824</name>
</gene>
<sequence length="73" mass="8716">MVVPVKNFSYNSADGKLIISENRKGKRLKQNTCMRGRSRIENLRTKFYYLFPGRHHREMFLHTCWHPTGDLFS</sequence>
<evidence type="ECO:0000313" key="1">
    <source>
        <dbReference type="EMBL" id="KAJ6762209.1"/>
    </source>
</evidence>
<organism evidence="1 2">
    <name type="scientific">Salix koriyanagi</name>
    <dbReference type="NCBI Taxonomy" id="2511006"/>
    <lineage>
        <taxon>Eukaryota</taxon>
        <taxon>Viridiplantae</taxon>
        <taxon>Streptophyta</taxon>
        <taxon>Embryophyta</taxon>
        <taxon>Tracheophyta</taxon>
        <taxon>Spermatophyta</taxon>
        <taxon>Magnoliopsida</taxon>
        <taxon>eudicotyledons</taxon>
        <taxon>Gunneridae</taxon>
        <taxon>Pentapetalae</taxon>
        <taxon>rosids</taxon>
        <taxon>fabids</taxon>
        <taxon>Malpighiales</taxon>
        <taxon>Salicaceae</taxon>
        <taxon>Saliceae</taxon>
        <taxon>Salix</taxon>
    </lineage>
</organism>
<name>A0A9Q1A8X1_9ROSI</name>